<protein>
    <submittedName>
        <fullName evidence="3">Phage terminase small subunit</fullName>
    </submittedName>
</protein>
<keyword evidence="2" id="KW-0231">Viral genome packaging</keyword>
<dbReference type="InterPro" id="IPR052404">
    <property type="entry name" value="SPP1-like_terminase"/>
</dbReference>
<keyword evidence="1" id="KW-1188">Viral release from host cell</keyword>
<evidence type="ECO:0000256" key="2">
    <source>
        <dbReference type="ARBA" id="ARBA00023219"/>
    </source>
</evidence>
<gene>
    <name evidence="3" type="ORF">HNR36_000569</name>
</gene>
<organism evidence="3 4">
    <name type="scientific">Ureibacillus thermosphaericus</name>
    <dbReference type="NCBI Taxonomy" id="51173"/>
    <lineage>
        <taxon>Bacteria</taxon>
        <taxon>Bacillati</taxon>
        <taxon>Bacillota</taxon>
        <taxon>Bacilli</taxon>
        <taxon>Bacillales</taxon>
        <taxon>Caryophanaceae</taxon>
        <taxon>Ureibacillus</taxon>
    </lineage>
</organism>
<dbReference type="RefSeq" id="WP_247595824.1">
    <property type="nucleotide sequence ID" value="NZ_JAAXPW010000006.1"/>
</dbReference>
<evidence type="ECO:0000313" key="3">
    <source>
        <dbReference type="EMBL" id="MBB5148184.1"/>
    </source>
</evidence>
<dbReference type="GO" id="GO:0051276">
    <property type="term" value="P:chromosome organization"/>
    <property type="evidence" value="ECO:0007669"/>
    <property type="project" value="InterPro"/>
</dbReference>
<dbReference type="Gene3D" id="6.10.140.2160">
    <property type="match status" value="1"/>
</dbReference>
<dbReference type="Gene3D" id="1.10.10.1400">
    <property type="entry name" value="Terminase, small subunit, N-terminal DNA-binding domain, HTH motif"/>
    <property type="match status" value="1"/>
</dbReference>
<dbReference type="Proteomes" id="UP000557217">
    <property type="component" value="Unassembled WGS sequence"/>
</dbReference>
<name>A0A840PSP0_URETH</name>
<dbReference type="EMBL" id="JACHGZ010000004">
    <property type="protein sequence ID" value="MBB5148184.1"/>
    <property type="molecule type" value="Genomic_DNA"/>
</dbReference>
<keyword evidence="4" id="KW-1185">Reference proteome</keyword>
<proteinExistence type="predicted"/>
<comment type="caution">
    <text evidence="3">The sequence shown here is derived from an EMBL/GenBank/DDBJ whole genome shotgun (WGS) entry which is preliminary data.</text>
</comment>
<sequence length="147" mass="16250">MNVRKLTPKQQAFADYYIELGNATQAAIKAGYSKRSARQIGEQNLSKHDIKAYIDARMEELKSQRIADQQEILETLTSVLRGEARAATLVGVGGGEEEINTEMPPTMSERIKAAELLGKRYAMWTDKQDVNVQGAVTFVDDISGDGE</sequence>
<evidence type="ECO:0000313" key="4">
    <source>
        <dbReference type="Proteomes" id="UP000557217"/>
    </source>
</evidence>
<dbReference type="Pfam" id="PF03592">
    <property type="entry name" value="Terminase_2"/>
    <property type="match status" value="1"/>
</dbReference>
<evidence type="ECO:0000256" key="1">
    <source>
        <dbReference type="ARBA" id="ARBA00022612"/>
    </source>
</evidence>
<dbReference type="InterPro" id="IPR005335">
    <property type="entry name" value="Terminase_ssu"/>
</dbReference>
<reference evidence="3 4" key="1">
    <citation type="submission" date="2020-08" db="EMBL/GenBank/DDBJ databases">
        <title>Genomic Encyclopedia of Type Strains, Phase IV (KMG-IV): sequencing the most valuable type-strain genomes for metagenomic binning, comparative biology and taxonomic classification.</title>
        <authorList>
            <person name="Goeker M."/>
        </authorList>
    </citation>
    <scope>NUCLEOTIDE SEQUENCE [LARGE SCALE GENOMIC DNA]</scope>
    <source>
        <strain evidence="3 4">DSM 10633</strain>
    </source>
</reference>
<dbReference type="PANTHER" id="PTHR41328">
    <property type="entry name" value="TERMINASE SMALL SUBUNIT-RELATED"/>
    <property type="match status" value="1"/>
</dbReference>
<dbReference type="AlphaFoldDB" id="A0A840PSP0"/>
<dbReference type="InterPro" id="IPR038713">
    <property type="entry name" value="Terminase_Gp1_N_sf"/>
</dbReference>
<accession>A0A840PSP0</accession>
<dbReference type="PANTHER" id="PTHR41328:SF2">
    <property type="entry name" value="TERMINASE SMALL SUBUNIT"/>
    <property type="match status" value="1"/>
</dbReference>